<keyword evidence="3" id="KW-0812">Transmembrane</keyword>
<evidence type="ECO:0000259" key="4">
    <source>
        <dbReference type="PROSITE" id="PS51272"/>
    </source>
</evidence>
<keyword evidence="3" id="KW-0472">Membrane</keyword>
<keyword evidence="1" id="KW-0677">Repeat</keyword>
<dbReference type="Pfam" id="PF00395">
    <property type="entry name" value="SLH"/>
    <property type="match status" value="2"/>
</dbReference>
<organism evidence="5 6">
    <name type="scientific">Natronincola ferrireducens</name>
    <dbReference type="NCBI Taxonomy" id="393762"/>
    <lineage>
        <taxon>Bacteria</taxon>
        <taxon>Bacillati</taxon>
        <taxon>Bacillota</taxon>
        <taxon>Clostridia</taxon>
        <taxon>Peptostreptococcales</taxon>
        <taxon>Natronincolaceae</taxon>
        <taxon>Natronincola</taxon>
    </lineage>
</organism>
<keyword evidence="6" id="KW-1185">Reference proteome</keyword>
<protein>
    <submittedName>
        <fullName evidence="5">S-layer homology domain-containing protein</fullName>
    </submittedName>
</protein>
<gene>
    <name evidence="5" type="ORF">SAMN05660472_01485</name>
</gene>
<dbReference type="AlphaFoldDB" id="A0A1G9CKH2"/>
<feature type="transmembrane region" description="Helical" evidence="3">
    <location>
        <begin position="12"/>
        <end position="28"/>
    </location>
</feature>
<dbReference type="RefSeq" id="WP_090552843.1">
    <property type="nucleotide sequence ID" value="NZ_FNFP01000002.1"/>
</dbReference>
<keyword evidence="2" id="KW-0175">Coiled coil</keyword>
<dbReference type="OrthoDB" id="1704601at2"/>
<keyword evidence="3" id="KW-1133">Transmembrane helix</keyword>
<feature type="domain" description="SLH" evidence="4">
    <location>
        <begin position="228"/>
        <end position="291"/>
    </location>
</feature>
<name>A0A1G9CKH2_9FIRM</name>
<reference evidence="5 6" key="1">
    <citation type="submission" date="2016-10" db="EMBL/GenBank/DDBJ databases">
        <authorList>
            <person name="de Groot N.N."/>
        </authorList>
    </citation>
    <scope>NUCLEOTIDE SEQUENCE [LARGE SCALE GENOMIC DNA]</scope>
    <source>
        <strain evidence="5 6">DSM 18346</strain>
    </source>
</reference>
<feature type="coiled-coil region" evidence="2">
    <location>
        <begin position="35"/>
        <end position="79"/>
    </location>
</feature>
<evidence type="ECO:0000313" key="6">
    <source>
        <dbReference type="Proteomes" id="UP000198718"/>
    </source>
</evidence>
<dbReference type="STRING" id="393762.SAMN05660472_01485"/>
<evidence type="ECO:0000256" key="2">
    <source>
        <dbReference type="SAM" id="Coils"/>
    </source>
</evidence>
<evidence type="ECO:0000256" key="3">
    <source>
        <dbReference type="SAM" id="Phobius"/>
    </source>
</evidence>
<evidence type="ECO:0000313" key="5">
    <source>
        <dbReference type="EMBL" id="SDK51974.1"/>
    </source>
</evidence>
<dbReference type="Proteomes" id="UP000198718">
    <property type="component" value="Unassembled WGS sequence"/>
</dbReference>
<evidence type="ECO:0000256" key="1">
    <source>
        <dbReference type="ARBA" id="ARBA00022737"/>
    </source>
</evidence>
<accession>A0A1G9CKH2</accession>
<proteinExistence type="predicted"/>
<dbReference type="EMBL" id="FNFP01000002">
    <property type="protein sequence ID" value="SDK51974.1"/>
    <property type="molecule type" value="Genomic_DNA"/>
</dbReference>
<dbReference type="PROSITE" id="PS51272">
    <property type="entry name" value="SLH"/>
    <property type="match status" value="1"/>
</dbReference>
<sequence>MKLTKREKRAVFFLMAVVFLGAYYYFLLTPQLAKLQDAKYEKEEAEEKLAEYYIAVNLEEQLDKTIEELNQKVKTASINYFPNIQQEEIILLMQDFLDAPELQVSSLAFSQPRVETLGEASLDAMGLNIAYEGDYQALNGLLKKMWDFQKKIIFNNINISSKDEGLLTGTIGLDFYHLPDDVEAEGLYDWYLDQNYKKANPFRAGSSERGGSANYIYKAGESLLLIDRRYKAFEDIQGHWAEEEIDAFGAMYYIRGDRDDCYYPDDSMTRGEFLLLLDKVFKWTDPEESVDLSKFEDYENLGNYENAIAKAIYKGFYSGFIVGYADKTLRPQAPITYQEVEIVMRKVLEDPGFQWKQIGEEILREKGIHSIGVDNIGHYITKAEAIYLLYHL</sequence>
<dbReference type="InterPro" id="IPR001119">
    <property type="entry name" value="SLH_dom"/>
</dbReference>